<evidence type="ECO:0000313" key="2">
    <source>
        <dbReference type="EMBL" id="ASP21070.1"/>
    </source>
</evidence>
<reference evidence="2 3" key="1">
    <citation type="submission" date="2017-07" db="EMBL/GenBank/DDBJ databases">
        <title>Genome Sequence of Antarctobacter heliothermus Strain SMS3 Isolated from a culture of the Diatom Skeletonema marinoi.</title>
        <authorList>
            <person name="Topel M."/>
            <person name="Pinder M.I.M."/>
            <person name="Johansson O.N."/>
            <person name="Kourtchenko O."/>
            <person name="Godhe A."/>
            <person name="Clarke A.K."/>
        </authorList>
    </citation>
    <scope>NUCLEOTIDE SEQUENCE [LARGE SCALE GENOMIC DNA]</scope>
    <source>
        <strain evidence="2 3">SMS3</strain>
    </source>
</reference>
<dbReference type="Gene3D" id="3.90.226.10">
    <property type="entry name" value="2-enoyl-CoA Hydratase, Chain A, domain 1"/>
    <property type="match status" value="1"/>
</dbReference>
<feature type="chain" id="PRO_5012036077" description="Clp protease" evidence="1">
    <location>
        <begin position="21"/>
        <end position="338"/>
    </location>
</feature>
<keyword evidence="3" id="KW-1185">Reference proteome</keyword>
<keyword evidence="1" id="KW-0732">Signal</keyword>
<accession>A0A222E4K6</accession>
<dbReference type="SUPFAM" id="SSF52096">
    <property type="entry name" value="ClpP/crotonase"/>
    <property type="match status" value="1"/>
</dbReference>
<evidence type="ECO:0000256" key="1">
    <source>
        <dbReference type="SAM" id="SignalP"/>
    </source>
</evidence>
<organism evidence="2 3">
    <name type="scientific">Antarctobacter heliothermus</name>
    <dbReference type="NCBI Taxonomy" id="74033"/>
    <lineage>
        <taxon>Bacteria</taxon>
        <taxon>Pseudomonadati</taxon>
        <taxon>Pseudomonadota</taxon>
        <taxon>Alphaproteobacteria</taxon>
        <taxon>Rhodobacterales</taxon>
        <taxon>Roseobacteraceae</taxon>
        <taxon>Antarctobacter</taxon>
    </lineage>
</organism>
<gene>
    <name evidence="2" type="ORF">ANTHELSMS3_02397</name>
</gene>
<dbReference type="AlphaFoldDB" id="A0A222E4K6"/>
<dbReference type="EMBL" id="CP022540">
    <property type="protein sequence ID" value="ASP21070.1"/>
    <property type="molecule type" value="Genomic_DNA"/>
</dbReference>
<dbReference type="InterPro" id="IPR029045">
    <property type="entry name" value="ClpP/crotonase-like_dom_sf"/>
</dbReference>
<dbReference type="Proteomes" id="UP000203589">
    <property type="component" value="Chromosome"/>
</dbReference>
<sequence length="338" mass="37361">MYKIFGATLISLMTAGTAHAATIERVGPIQTDPALGCSLKVSGQIQSGDANELLELLQTEIAKVDNFPSPQTDSQIVLCLESPGGSFAEAIVMAHVIYDNAVTTRVDPGAEYLSACAVAFMGGNLDTRSGQGWKSSRYVHPTSRLGFHAPGLVLPEGQFTRDDVQRAYGIAIQAMGMISQDARKLRMSQDVLTRMFNHTGDDFHYVQRIDHLNAYGLQLYGYDVPPMSSAATNTACWNAWRWYADLPRETDTLSDFQAFTASFQISRSNGLPEFFPFDGSLFCKHQEQAFGGGNLDRVVQSELTNFADIRLDSYHPQWIRYPGPMPLVDIRPGNQRDF</sequence>
<feature type="signal peptide" evidence="1">
    <location>
        <begin position="1"/>
        <end position="20"/>
    </location>
</feature>
<evidence type="ECO:0000313" key="3">
    <source>
        <dbReference type="Proteomes" id="UP000203589"/>
    </source>
</evidence>
<evidence type="ECO:0008006" key="4">
    <source>
        <dbReference type="Google" id="ProtNLM"/>
    </source>
</evidence>
<name>A0A222E4K6_9RHOB</name>
<proteinExistence type="predicted"/>
<dbReference type="KEGG" id="aht:ANTHELSMS3_02397"/>
<protein>
    <recommendedName>
        <fullName evidence="4">Clp protease</fullName>
    </recommendedName>
</protein>